<keyword evidence="10" id="KW-0969">Cilium</keyword>
<evidence type="ECO:0000259" key="9">
    <source>
        <dbReference type="Pfam" id="PF01052"/>
    </source>
</evidence>
<dbReference type="PRINTS" id="PR00956">
    <property type="entry name" value="FLGMOTORFLIN"/>
</dbReference>
<evidence type="ECO:0000313" key="11">
    <source>
        <dbReference type="Proteomes" id="UP000315010"/>
    </source>
</evidence>
<dbReference type="Gene3D" id="2.30.330.10">
    <property type="entry name" value="SpoA-like"/>
    <property type="match status" value="1"/>
</dbReference>
<keyword evidence="4" id="KW-1003">Cell membrane</keyword>
<feature type="compositionally biased region" description="Basic and acidic residues" evidence="8">
    <location>
        <begin position="19"/>
        <end position="41"/>
    </location>
</feature>
<keyword evidence="5" id="KW-0145">Chemotaxis</keyword>
<feature type="compositionally biased region" description="Basic and acidic residues" evidence="8">
    <location>
        <begin position="51"/>
        <end position="63"/>
    </location>
</feature>
<dbReference type="InterPro" id="IPR001172">
    <property type="entry name" value="FliN_T3SS_HrcQb"/>
</dbReference>
<dbReference type="PANTHER" id="PTHR43484">
    <property type="match status" value="1"/>
</dbReference>
<dbReference type="PANTHER" id="PTHR43484:SF1">
    <property type="entry name" value="FLAGELLAR MOTOR SWITCH PROTEIN FLIN"/>
    <property type="match status" value="1"/>
</dbReference>
<dbReference type="EMBL" id="SJPJ01000001">
    <property type="protein sequence ID" value="TWT83979.1"/>
    <property type="molecule type" value="Genomic_DNA"/>
</dbReference>
<dbReference type="GO" id="GO:0071973">
    <property type="term" value="P:bacterial-type flagellum-dependent cell motility"/>
    <property type="evidence" value="ECO:0007669"/>
    <property type="project" value="InterPro"/>
</dbReference>
<dbReference type="GO" id="GO:0006935">
    <property type="term" value="P:chemotaxis"/>
    <property type="evidence" value="ECO:0007669"/>
    <property type="project" value="UniProtKB-KW"/>
</dbReference>
<evidence type="ECO:0000256" key="4">
    <source>
        <dbReference type="ARBA" id="ARBA00022475"/>
    </source>
</evidence>
<keyword evidence="7" id="KW-0472">Membrane</keyword>
<dbReference type="GO" id="GO:0005886">
    <property type="term" value="C:plasma membrane"/>
    <property type="evidence" value="ECO:0007669"/>
    <property type="project" value="UniProtKB-SubCell"/>
</dbReference>
<evidence type="ECO:0000256" key="7">
    <source>
        <dbReference type="ARBA" id="ARBA00023136"/>
    </source>
</evidence>
<dbReference type="GO" id="GO:0003774">
    <property type="term" value="F:cytoskeletal motor activity"/>
    <property type="evidence" value="ECO:0007669"/>
    <property type="project" value="InterPro"/>
</dbReference>
<proteinExistence type="inferred from homology"/>
<feature type="domain" description="Flagellar motor switch protein FliN-like C-terminal" evidence="9">
    <location>
        <begin position="84"/>
        <end position="154"/>
    </location>
</feature>
<name>A0A5C5Z9D0_9BACT</name>
<protein>
    <recommendedName>
        <fullName evidence="3">Flagellar motor switch protein FliN</fullName>
    </recommendedName>
</protein>
<comment type="caution">
    <text evidence="10">The sequence shown here is derived from an EMBL/GenBank/DDBJ whole genome shotgun (WGS) entry which is preliminary data.</text>
</comment>
<dbReference type="AlphaFoldDB" id="A0A5C5Z9D0"/>
<sequence precursor="true">MEGRVTVPDSNKPDNAATEVDKPVPKDQEEHLGMDDIEKLLAEASGSLDQAAEKGAESSKEPEPFNLGNLEPDDGGGERQPIDLLGEVELDLRIELGRTQMRLEEVLQLRGGSVVALDKLAGDPVDIFVNGKLIARGEVLVMNDNFCIRVTELVNA</sequence>
<evidence type="ECO:0000256" key="2">
    <source>
        <dbReference type="ARBA" id="ARBA00009226"/>
    </source>
</evidence>
<organism evidence="10 11">
    <name type="scientific">Novipirellula herctigrandis</name>
    <dbReference type="NCBI Taxonomy" id="2527986"/>
    <lineage>
        <taxon>Bacteria</taxon>
        <taxon>Pseudomonadati</taxon>
        <taxon>Planctomycetota</taxon>
        <taxon>Planctomycetia</taxon>
        <taxon>Pirellulales</taxon>
        <taxon>Pirellulaceae</taxon>
        <taxon>Novipirellula</taxon>
    </lineage>
</organism>
<keyword evidence="10" id="KW-0282">Flagellum</keyword>
<dbReference type="Proteomes" id="UP000315010">
    <property type="component" value="Unassembled WGS sequence"/>
</dbReference>
<dbReference type="InterPro" id="IPR036429">
    <property type="entry name" value="SpoA-like_sf"/>
</dbReference>
<keyword evidence="6" id="KW-0283">Flagellar rotation</keyword>
<feature type="region of interest" description="Disordered" evidence="8">
    <location>
        <begin position="1"/>
        <end position="81"/>
    </location>
</feature>
<evidence type="ECO:0000256" key="1">
    <source>
        <dbReference type="ARBA" id="ARBA00004413"/>
    </source>
</evidence>
<dbReference type="GO" id="GO:0009425">
    <property type="term" value="C:bacterial-type flagellum basal body"/>
    <property type="evidence" value="ECO:0007669"/>
    <property type="project" value="InterPro"/>
</dbReference>
<evidence type="ECO:0000256" key="6">
    <source>
        <dbReference type="ARBA" id="ARBA00022779"/>
    </source>
</evidence>
<evidence type="ECO:0000313" key="10">
    <source>
        <dbReference type="EMBL" id="TWT83979.1"/>
    </source>
</evidence>
<dbReference type="InterPro" id="IPR001543">
    <property type="entry name" value="FliN-like_C"/>
</dbReference>
<evidence type="ECO:0000256" key="5">
    <source>
        <dbReference type="ARBA" id="ARBA00022500"/>
    </source>
</evidence>
<keyword evidence="11" id="KW-1185">Reference proteome</keyword>
<accession>A0A5C5Z9D0</accession>
<comment type="similarity">
    <text evidence="2">Belongs to the FliN/MopA/SpaO family.</text>
</comment>
<comment type="subcellular location">
    <subcellularLocation>
        <location evidence="1">Cell membrane</location>
        <topology evidence="1">Peripheral membrane protein</topology>
        <orientation evidence="1">Cytoplasmic side</orientation>
    </subcellularLocation>
</comment>
<dbReference type="NCBIfam" id="TIGR02480">
    <property type="entry name" value="fliN"/>
    <property type="match status" value="1"/>
</dbReference>
<dbReference type="InterPro" id="IPR051469">
    <property type="entry name" value="FliN/MopA/SpaO"/>
</dbReference>
<dbReference type="Pfam" id="PF01052">
    <property type="entry name" value="FliMN_C"/>
    <property type="match status" value="1"/>
</dbReference>
<evidence type="ECO:0000256" key="8">
    <source>
        <dbReference type="SAM" id="MobiDB-lite"/>
    </source>
</evidence>
<keyword evidence="10" id="KW-0966">Cell projection</keyword>
<reference evidence="10 11" key="1">
    <citation type="submission" date="2019-02" db="EMBL/GenBank/DDBJ databases">
        <title>Deep-cultivation of Planctomycetes and their phenomic and genomic characterization uncovers novel biology.</title>
        <authorList>
            <person name="Wiegand S."/>
            <person name="Jogler M."/>
            <person name="Boedeker C."/>
            <person name="Pinto D."/>
            <person name="Vollmers J."/>
            <person name="Rivas-Marin E."/>
            <person name="Kohn T."/>
            <person name="Peeters S.H."/>
            <person name="Heuer A."/>
            <person name="Rast P."/>
            <person name="Oberbeckmann S."/>
            <person name="Bunk B."/>
            <person name="Jeske O."/>
            <person name="Meyerdierks A."/>
            <person name="Storesund J.E."/>
            <person name="Kallscheuer N."/>
            <person name="Luecker S."/>
            <person name="Lage O.M."/>
            <person name="Pohl T."/>
            <person name="Merkel B.J."/>
            <person name="Hornburger P."/>
            <person name="Mueller R.-W."/>
            <person name="Bruemmer F."/>
            <person name="Labrenz M."/>
            <person name="Spormann A.M."/>
            <person name="Op Den Camp H."/>
            <person name="Overmann J."/>
            <person name="Amann R."/>
            <person name="Jetten M.S.M."/>
            <person name="Mascher T."/>
            <person name="Medema M.H."/>
            <person name="Devos D.P."/>
            <person name="Kaster A.-K."/>
            <person name="Ovreas L."/>
            <person name="Rohde M."/>
            <person name="Galperin M.Y."/>
            <person name="Jogler C."/>
        </authorList>
    </citation>
    <scope>NUCLEOTIDE SEQUENCE [LARGE SCALE GENOMIC DNA]</scope>
    <source>
        <strain evidence="10 11">CA13</strain>
    </source>
</reference>
<dbReference type="SUPFAM" id="SSF101801">
    <property type="entry name" value="Surface presentation of antigens (SPOA)"/>
    <property type="match status" value="1"/>
</dbReference>
<dbReference type="InterPro" id="IPR012826">
    <property type="entry name" value="FliN"/>
</dbReference>
<evidence type="ECO:0000256" key="3">
    <source>
        <dbReference type="ARBA" id="ARBA00021897"/>
    </source>
</evidence>
<gene>
    <name evidence="10" type="primary">fliN_2</name>
    <name evidence="10" type="ORF">CA13_54530</name>
</gene>